<dbReference type="GO" id="GO:0004527">
    <property type="term" value="F:exonuclease activity"/>
    <property type="evidence" value="ECO:0007669"/>
    <property type="project" value="UniProtKB-KW"/>
</dbReference>
<proteinExistence type="predicted"/>
<gene>
    <name evidence="5" type="ORF">SAMN04488556_4089</name>
</gene>
<dbReference type="OrthoDB" id="11638at2157"/>
<dbReference type="Proteomes" id="UP000199199">
    <property type="component" value="Unassembled WGS sequence"/>
</dbReference>
<reference evidence="6" key="1">
    <citation type="submission" date="2016-10" db="EMBL/GenBank/DDBJ databases">
        <authorList>
            <person name="Varghese N."/>
            <person name="Submissions S."/>
        </authorList>
    </citation>
    <scope>NUCLEOTIDE SEQUENCE [LARGE SCALE GENOMIC DNA]</scope>
    <source>
        <strain evidence="6">DSM 22427</strain>
    </source>
</reference>
<evidence type="ECO:0000256" key="1">
    <source>
        <dbReference type="ARBA" id="ARBA00022722"/>
    </source>
</evidence>
<keyword evidence="6" id="KW-1185">Reference proteome</keyword>
<keyword evidence="1" id="KW-0540">Nuclease</keyword>
<dbReference type="RefSeq" id="WP_175507261.1">
    <property type="nucleotide sequence ID" value="NZ_FOZS01000006.1"/>
</dbReference>
<dbReference type="SUPFAM" id="SSF56300">
    <property type="entry name" value="Metallo-dependent phosphatases"/>
    <property type="match status" value="1"/>
</dbReference>
<evidence type="ECO:0000256" key="3">
    <source>
        <dbReference type="ARBA" id="ARBA00022839"/>
    </source>
</evidence>
<dbReference type="EMBL" id="FOZS01000006">
    <property type="protein sequence ID" value="SFT04794.1"/>
    <property type="molecule type" value="Genomic_DNA"/>
</dbReference>
<dbReference type="Gene3D" id="3.60.21.10">
    <property type="match status" value="1"/>
</dbReference>
<evidence type="ECO:0000313" key="5">
    <source>
        <dbReference type="EMBL" id="SFT04794.1"/>
    </source>
</evidence>
<dbReference type="PANTHER" id="PTHR30337">
    <property type="entry name" value="COMPONENT OF ATP-DEPENDENT DSDNA EXONUCLEASE"/>
    <property type="match status" value="1"/>
</dbReference>
<dbReference type="InterPro" id="IPR041796">
    <property type="entry name" value="Mre11_N"/>
</dbReference>
<evidence type="ECO:0000256" key="2">
    <source>
        <dbReference type="ARBA" id="ARBA00022801"/>
    </source>
</evidence>
<dbReference type="Pfam" id="PF00149">
    <property type="entry name" value="Metallophos"/>
    <property type="match status" value="1"/>
</dbReference>
<dbReference type="CDD" id="cd00840">
    <property type="entry name" value="MPP_Mre11_N"/>
    <property type="match status" value="1"/>
</dbReference>
<organism evidence="5 6">
    <name type="scientific">Halostagnicola kamekurae</name>
    <dbReference type="NCBI Taxonomy" id="619731"/>
    <lineage>
        <taxon>Archaea</taxon>
        <taxon>Methanobacteriati</taxon>
        <taxon>Methanobacteriota</taxon>
        <taxon>Stenosarchaea group</taxon>
        <taxon>Halobacteria</taxon>
        <taxon>Halobacteriales</taxon>
        <taxon>Natrialbaceae</taxon>
        <taxon>Halostagnicola</taxon>
    </lineage>
</organism>
<dbReference type="AlphaFoldDB" id="A0A1I6UTZ3"/>
<dbReference type="PANTHER" id="PTHR30337:SF0">
    <property type="entry name" value="NUCLEASE SBCCD SUBUNIT D"/>
    <property type="match status" value="1"/>
</dbReference>
<keyword evidence="3 5" id="KW-0269">Exonuclease</keyword>
<evidence type="ECO:0000259" key="4">
    <source>
        <dbReference type="Pfam" id="PF00149"/>
    </source>
</evidence>
<sequence>MPQTRLLHISDTHLGKRQYGSDVRRDDFAHVFGRAIKLAVDRDVEAVIHTGDLFDDPVPSLPTVMECAELLEPLEKHDIPFYGIVGNHERKNDDQWLDLLRRTNAVTRLNREAMVVGDVAIYGIDAVRPSVWDTADFELEAPPEGAEYSILCMHELLDPPAEGVVANYPANDVLERVNVNLDGLALGDLHQPKSARVDGTDIWYASATERGAKDQEETGLVQLLEIEDGSLTRRQLELETRPWSVFHIAFGEDDGAEYVRDVFDRRDLDEAVAKIELTGDRGAVTANEVLQMARDAGAAVVSVDDNRGRVDINVDSIEAMSLQGLDGAIEERLADEDFSEVALDVDSRVREEEGISDNVNGAATDLEPAIRDRQKIAFDEREALDEKIDATVTMEGNE</sequence>
<evidence type="ECO:0000313" key="6">
    <source>
        <dbReference type="Proteomes" id="UP000199199"/>
    </source>
</evidence>
<dbReference type="InterPro" id="IPR004843">
    <property type="entry name" value="Calcineurin-like_PHP"/>
</dbReference>
<accession>A0A1I6UTZ3</accession>
<dbReference type="InterPro" id="IPR050535">
    <property type="entry name" value="DNA_Repair-Maintenance_Comp"/>
</dbReference>
<keyword evidence="2" id="KW-0378">Hydrolase</keyword>
<protein>
    <submittedName>
        <fullName evidence="5">DNA repair exonuclease SbcCD nuclease subunit</fullName>
    </submittedName>
</protein>
<feature type="domain" description="Calcineurin-like phosphoesterase" evidence="4">
    <location>
        <begin position="5"/>
        <end position="156"/>
    </location>
</feature>
<dbReference type="InterPro" id="IPR029052">
    <property type="entry name" value="Metallo-depent_PP-like"/>
</dbReference>
<name>A0A1I6UTZ3_9EURY</name>